<dbReference type="OrthoDB" id="196847at2759"/>
<dbReference type="PROSITE" id="PS50979">
    <property type="entry name" value="BC"/>
    <property type="match status" value="1"/>
</dbReference>
<evidence type="ECO:0000256" key="4">
    <source>
        <dbReference type="ARBA" id="ARBA00023267"/>
    </source>
</evidence>
<dbReference type="STRING" id="70667.A0A183SDI0"/>
<feature type="domain" description="Biotin carboxylation" evidence="7">
    <location>
        <begin position="9"/>
        <end position="229"/>
    </location>
</feature>
<dbReference type="InterPro" id="IPR011761">
    <property type="entry name" value="ATP-grasp"/>
</dbReference>
<dbReference type="InterPro" id="IPR013815">
    <property type="entry name" value="ATP_grasp_subdomain_1"/>
</dbReference>
<dbReference type="Proteomes" id="UP000275846">
    <property type="component" value="Unassembled WGS sequence"/>
</dbReference>
<keyword evidence="3 5" id="KW-0067">ATP-binding</keyword>
<evidence type="ECO:0000256" key="5">
    <source>
        <dbReference type="PROSITE-ProRule" id="PRU00409"/>
    </source>
</evidence>
<dbReference type="InterPro" id="IPR005481">
    <property type="entry name" value="BC-like_N"/>
</dbReference>
<proteinExistence type="predicted"/>
<keyword evidence="9" id="KW-1185">Reference proteome</keyword>
<dbReference type="Pfam" id="PF02786">
    <property type="entry name" value="CPSase_L_D2"/>
    <property type="match status" value="1"/>
</dbReference>
<keyword evidence="2 5" id="KW-0547">Nucleotide-binding</keyword>
<evidence type="ECO:0000313" key="8">
    <source>
        <dbReference type="EMBL" id="VDL88663.1"/>
    </source>
</evidence>
<dbReference type="GO" id="GO:0005737">
    <property type="term" value="C:cytoplasm"/>
    <property type="evidence" value="ECO:0007669"/>
    <property type="project" value="TreeGrafter"/>
</dbReference>
<accession>A0A183SDI0</accession>
<evidence type="ECO:0000259" key="6">
    <source>
        <dbReference type="PROSITE" id="PS50975"/>
    </source>
</evidence>
<protein>
    <submittedName>
        <fullName evidence="10">Pyruvate carboxylase</fullName>
    </submittedName>
</protein>
<keyword evidence="4" id="KW-0092">Biotin</keyword>
<organism evidence="10">
    <name type="scientific">Schistocephalus solidus</name>
    <name type="common">Tapeworm</name>
    <dbReference type="NCBI Taxonomy" id="70667"/>
    <lineage>
        <taxon>Eukaryota</taxon>
        <taxon>Metazoa</taxon>
        <taxon>Spiralia</taxon>
        <taxon>Lophotrochozoa</taxon>
        <taxon>Platyhelminthes</taxon>
        <taxon>Cestoda</taxon>
        <taxon>Eucestoda</taxon>
        <taxon>Diphyllobothriidea</taxon>
        <taxon>Diphyllobothriidae</taxon>
        <taxon>Schistocephalus</taxon>
    </lineage>
</organism>
<dbReference type="Gene3D" id="3.30.1490.20">
    <property type="entry name" value="ATP-grasp fold, A domain"/>
    <property type="match status" value="1"/>
</dbReference>
<dbReference type="InterPro" id="IPR005479">
    <property type="entry name" value="CPAse_ATP-bd"/>
</dbReference>
<evidence type="ECO:0000259" key="7">
    <source>
        <dbReference type="PROSITE" id="PS50979"/>
    </source>
</evidence>
<dbReference type="GO" id="GO:0046872">
    <property type="term" value="F:metal ion binding"/>
    <property type="evidence" value="ECO:0007669"/>
    <property type="project" value="InterPro"/>
</dbReference>
<sequence>MKFDLNYWRSTSSLTFPPGEIAIRLFRACDEMGIRSVAIYSEQDKKMLHRTKADEAYLIGRGLDPVAAYLNIPEIIEIAKACSTTTFYLYTILFFLYPLEYPISLLKQRGLTPLFSRSKVDAIHPGYGFLSERSEFAKACEENDIIFVGPSSETVRRMGDKVVARQTALEAKVPVIPGLNEALKGPEEARDFAKAYGLPVILKAAYGGGGRGMRTVTRLEVSIIQHFPY</sequence>
<dbReference type="WBParaSite" id="SSLN_0000234801-mRNA-1">
    <property type="protein sequence ID" value="SSLN_0000234801-mRNA-1"/>
    <property type="gene ID" value="SSLN_0000234801"/>
</dbReference>
<dbReference type="SUPFAM" id="SSF56059">
    <property type="entry name" value="Glutathione synthetase ATP-binding domain-like"/>
    <property type="match status" value="1"/>
</dbReference>
<dbReference type="Pfam" id="PF00289">
    <property type="entry name" value="Biotin_carb_N"/>
    <property type="match status" value="2"/>
</dbReference>
<dbReference type="GO" id="GO:0005524">
    <property type="term" value="F:ATP binding"/>
    <property type="evidence" value="ECO:0007669"/>
    <property type="project" value="UniProtKB-UniRule"/>
</dbReference>
<dbReference type="PANTHER" id="PTHR43778">
    <property type="entry name" value="PYRUVATE CARBOXYLASE"/>
    <property type="match status" value="1"/>
</dbReference>
<dbReference type="SUPFAM" id="SSF52440">
    <property type="entry name" value="PreATP-grasp domain"/>
    <property type="match status" value="2"/>
</dbReference>
<reference evidence="10" key="1">
    <citation type="submission" date="2016-06" db="UniProtKB">
        <authorList>
            <consortium name="WormBaseParasite"/>
        </authorList>
    </citation>
    <scope>IDENTIFICATION</scope>
</reference>
<dbReference type="InterPro" id="IPR055268">
    <property type="entry name" value="PCB-like"/>
</dbReference>
<dbReference type="GO" id="GO:0006094">
    <property type="term" value="P:gluconeogenesis"/>
    <property type="evidence" value="ECO:0007669"/>
    <property type="project" value="TreeGrafter"/>
</dbReference>
<dbReference type="GO" id="GO:0004736">
    <property type="term" value="F:pyruvate carboxylase activity"/>
    <property type="evidence" value="ECO:0007669"/>
    <property type="project" value="TreeGrafter"/>
</dbReference>
<keyword evidence="1" id="KW-0436">Ligase</keyword>
<name>A0A183SDI0_SCHSO</name>
<evidence type="ECO:0000256" key="2">
    <source>
        <dbReference type="ARBA" id="ARBA00022741"/>
    </source>
</evidence>
<dbReference type="AlphaFoldDB" id="A0A183SDI0"/>
<evidence type="ECO:0000313" key="10">
    <source>
        <dbReference type="WBParaSite" id="SSLN_0000234801-mRNA-1"/>
    </source>
</evidence>
<dbReference type="PANTHER" id="PTHR43778:SF2">
    <property type="entry name" value="PYRUVATE CARBOXYLASE, MITOCHONDRIAL"/>
    <property type="match status" value="1"/>
</dbReference>
<dbReference type="InterPro" id="IPR011764">
    <property type="entry name" value="Biotin_carboxylation_dom"/>
</dbReference>
<gene>
    <name evidence="8" type="ORF">SSLN_LOCUS2278</name>
</gene>
<reference evidence="8 9" key="2">
    <citation type="submission" date="2018-11" db="EMBL/GenBank/DDBJ databases">
        <authorList>
            <consortium name="Pathogen Informatics"/>
        </authorList>
    </citation>
    <scope>NUCLEOTIDE SEQUENCE [LARGE SCALE GENOMIC DNA]</scope>
    <source>
        <strain evidence="8 9">NST_G2</strain>
    </source>
</reference>
<evidence type="ECO:0000256" key="3">
    <source>
        <dbReference type="ARBA" id="ARBA00022840"/>
    </source>
</evidence>
<evidence type="ECO:0000256" key="1">
    <source>
        <dbReference type="ARBA" id="ARBA00022598"/>
    </source>
</evidence>
<dbReference type="Gene3D" id="3.40.50.20">
    <property type="match status" value="1"/>
</dbReference>
<dbReference type="PROSITE" id="PS50975">
    <property type="entry name" value="ATP_GRASP"/>
    <property type="match status" value="1"/>
</dbReference>
<dbReference type="EMBL" id="UYSU01032214">
    <property type="protein sequence ID" value="VDL88663.1"/>
    <property type="molecule type" value="Genomic_DNA"/>
</dbReference>
<feature type="domain" description="ATP-grasp" evidence="6">
    <location>
        <begin position="167"/>
        <end position="216"/>
    </location>
</feature>
<dbReference type="InterPro" id="IPR016185">
    <property type="entry name" value="PreATP-grasp_dom_sf"/>
</dbReference>
<evidence type="ECO:0000313" key="9">
    <source>
        <dbReference type="Proteomes" id="UP000275846"/>
    </source>
</evidence>